<dbReference type="GO" id="GO:0003824">
    <property type="term" value="F:catalytic activity"/>
    <property type="evidence" value="ECO:0007669"/>
    <property type="project" value="InterPro"/>
</dbReference>
<gene>
    <name evidence="2" type="ORF">LCGC14_3144230</name>
</gene>
<dbReference type="EMBL" id="LAZR01069018">
    <property type="protein sequence ID" value="KKK48525.1"/>
    <property type="molecule type" value="Genomic_DNA"/>
</dbReference>
<organism evidence="2">
    <name type="scientific">marine sediment metagenome</name>
    <dbReference type="NCBI Taxonomy" id="412755"/>
    <lineage>
        <taxon>unclassified sequences</taxon>
        <taxon>metagenomes</taxon>
        <taxon>ecological metagenomes</taxon>
    </lineage>
</organism>
<evidence type="ECO:0000259" key="1">
    <source>
        <dbReference type="Pfam" id="PF02538"/>
    </source>
</evidence>
<name>A0A0F8WJY0_9ZZZZ</name>
<dbReference type="AlphaFoldDB" id="A0A0F8WJY0"/>
<dbReference type="Pfam" id="PF02538">
    <property type="entry name" value="Hydantoinase_B"/>
    <property type="match status" value="1"/>
</dbReference>
<accession>A0A0F8WJY0</accession>
<feature type="domain" description="Hydantoinase B/oxoprolinase" evidence="1">
    <location>
        <begin position="1"/>
        <end position="85"/>
    </location>
</feature>
<protein>
    <recommendedName>
        <fullName evidence="1">Hydantoinase B/oxoprolinase domain-containing protein</fullName>
    </recommendedName>
</protein>
<proteinExistence type="predicted"/>
<sequence>VITQGRDYSVGILTGDGRLVAHGTVDITPHMGTFEFSVAAIMEDFDTLEPGNVYIVNDPHRAGTHTLDVRFVRPEDFEDEIVAGVGTTNIPVGITEAVLRNGFQGMLAGTMVLEDGNITIDSADDAKGGVFASEGVLLIQGLSPYALSEERPSKGGGGTSIYLYDEYAWAIRLQAWVKELYSDAATPTS</sequence>
<comment type="caution">
    <text evidence="2">The sequence shown here is derived from an EMBL/GenBank/DDBJ whole genome shotgun (WGS) entry which is preliminary data.</text>
</comment>
<feature type="non-terminal residue" evidence="2">
    <location>
        <position position="1"/>
    </location>
</feature>
<evidence type="ECO:0000313" key="2">
    <source>
        <dbReference type="EMBL" id="KKK48525.1"/>
    </source>
</evidence>
<reference evidence="2" key="1">
    <citation type="journal article" date="2015" name="Nature">
        <title>Complex archaea that bridge the gap between prokaryotes and eukaryotes.</title>
        <authorList>
            <person name="Spang A."/>
            <person name="Saw J.H."/>
            <person name="Jorgensen S.L."/>
            <person name="Zaremba-Niedzwiedzka K."/>
            <person name="Martijn J."/>
            <person name="Lind A.E."/>
            <person name="van Eijk R."/>
            <person name="Schleper C."/>
            <person name="Guy L."/>
            <person name="Ettema T.J."/>
        </authorList>
    </citation>
    <scope>NUCLEOTIDE SEQUENCE</scope>
</reference>
<dbReference type="InterPro" id="IPR003692">
    <property type="entry name" value="Hydantoinase_B"/>
</dbReference>